<feature type="domain" description="Acyl-CoA dehydrogenase/oxidase N-terminal" evidence="10">
    <location>
        <begin position="7"/>
        <end position="123"/>
    </location>
</feature>
<evidence type="ECO:0000256" key="7">
    <source>
        <dbReference type="RuleBase" id="RU362125"/>
    </source>
</evidence>
<name>A0A554NDG5_9EURY</name>
<evidence type="ECO:0000256" key="5">
    <source>
        <dbReference type="ARBA" id="ARBA00022827"/>
    </source>
</evidence>
<comment type="caution">
    <text evidence="11">The sequence shown here is derived from an EMBL/GenBank/DDBJ whole genome shotgun (WGS) entry which is preliminary data.</text>
</comment>
<dbReference type="PANTHER" id="PTHR48083:SF13">
    <property type="entry name" value="ACYL-COA DEHYDROGENASE FAMILY MEMBER 11"/>
    <property type="match status" value="1"/>
</dbReference>
<evidence type="ECO:0000259" key="9">
    <source>
        <dbReference type="Pfam" id="PF02770"/>
    </source>
</evidence>
<comment type="subunit">
    <text evidence="3">Homodimer.</text>
</comment>
<dbReference type="GO" id="GO:0005737">
    <property type="term" value="C:cytoplasm"/>
    <property type="evidence" value="ECO:0007669"/>
    <property type="project" value="TreeGrafter"/>
</dbReference>
<dbReference type="Gene3D" id="1.20.140.10">
    <property type="entry name" value="Butyryl-CoA Dehydrogenase, subunit A, domain 3"/>
    <property type="match status" value="1"/>
</dbReference>
<evidence type="ECO:0000313" key="12">
    <source>
        <dbReference type="Proteomes" id="UP000319894"/>
    </source>
</evidence>
<dbReference type="InterPro" id="IPR046373">
    <property type="entry name" value="Acyl-CoA_Oxase/DH_mid-dom_sf"/>
</dbReference>
<feature type="domain" description="Acyl-CoA oxidase/dehydrogenase middle" evidence="9">
    <location>
        <begin position="128"/>
        <end position="222"/>
    </location>
</feature>
<evidence type="ECO:0000313" key="11">
    <source>
        <dbReference type="EMBL" id="TSD15426.1"/>
    </source>
</evidence>
<evidence type="ECO:0000256" key="1">
    <source>
        <dbReference type="ARBA" id="ARBA00001974"/>
    </source>
</evidence>
<dbReference type="Gene3D" id="2.40.110.10">
    <property type="entry name" value="Butyryl-CoA Dehydrogenase, subunit A, domain 2"/>
    <property type="match status" value="1"/>
</dbReference>
<dbReference type="InterPro" id="IPR006091">
    <property type="entry name" value="Acyl-CoA_Oxase/DH_mid-dom"/>
</dbReference>
<keyword evidence="12" id="KW-1185">Reference proteome</keyword>
<dbReference type="RefSeq" id="WP_144261265.1">
    <property type="nucleotide sequence ID" value="NZ_QMDX01000002.1"/>
</dbReference>
<dbReference type="Pfam" id="PF00441">
    <property type="entry name" value="Acyl-CoA_dh_1"/>
    <property type="match status" value="1"/>
</dbReference>
<organism evidence="11 12">
    <name type="scientific">Haloglomus irregulare</name>
    <dbReference type="NCBI Taxonomy" id="2234134"/>
    <lineage>
        <taxon>Archaea</taxon>
        <taxon>Methanobacteriati</taxon>
        <taxon>Methanobacteriota</taxon>
        <taxon>Stenosarchaea group</taxon>
        <taxon>Halobacteria</taxon>
        <taxon>Halobacteriales</taxon>
        <taxon>Natronomonadaceae</taxon>
        <taxon>Haloglomus</taxon>
    </lineage>
</organism>
<dbReference type="AlphaFoldDB" id="A0A554NDG5"/>
<dbReference type="EMBL" id="QMDX01000002">
    <property type="protein sequence ID" value="TSD15426.1"/>
    <property type="molecule type" value="Genomic_DNA"/>
</dbReference>
<dbReference type="GO" id="GO:0003995">
    <property type="term" value="F:acyl-CoA dehydrogenase activity"/>
    <property type="evidence" value="ECO:0007669"/>
    <property type="project" value="TreeGrafter"/>
</dbReference>
<dbReference type="Pfam" id="PF02771">
    <property type="entry name" value="Acyl-CoA_dh_N"/>
    <property type="match status" value="1"/>
</dbReference>
<keyword evidence="6 7" id="KW-0560">Oxidoreductase</keyword>
<gene>
    <name evidence="11" type="ORF">DP107_05070</name>
</gene>
<dbReference type="InParanoid" id="A0A554NDG5"/>
<evidence type="ECO:0000256" key="4">
    <source>
        <dbReference type="ARBA" id="ARBA00022630"/>
    </source>
</evidence>
<dbReference type="InterPro" id="IPR036250">
    <property type="entry name" value="AcylCo_DH-like_C"/>
</dbReference>
<dbReference type="PANTHER" id="PTHR48083">
    <property type="entry name" value="MEDIUM-CHAIN SPECIFIC ACYL-COA DEHYDROGENASE, MITOCHONDRIAL-RELATED"/>
    <property type="match status" value="1"/>
</dbReference>
<dbReference type="SUPFAM" id="SSF47203">
    <property type="entry name" value="Acyl-CoA dehydrogenase C-terminal domain-like"/>
    <property type="match status" value="1"/>
</dbReference>
<dbReference type="InterPro" id="IPR009100">
    <property type="entry name" value="AcylCoA_DH/oxidase_NM_dom_sf"/>
</dbReference>
<dbReference type="SUPFAM" id="SSF56645">
    <property type="entry name" value="Acyl-CoA dehydrogenase NM domain-like"/>
    <property type="match status" value="1"/>
</dbReference>
<evidence type="ECO:0000259" key="10">
    <source>
        <dbReference type="Pfam" id="PF02771"/>
    </source>
</evidence>
<feature type="domain" description="Acyl-CoA dehydrogenase/oxidase C-terminal" evidence="8">
    <location>
        <begin position="240"/>
        <end position="387"/>
    </location>
</feature>
<dbReference type="GO" id="GO:0033539">
    <property type="term" value="P:fatty acid beta-oxidation using acyl-CoA dehydrogenase"/>
    <property type="evidence" value="ECO:0007669"/>
    <property type="project" value="TreeGrafter"/>
</dbReference>
<dbReference type="InterPro" id="IPR013786">
    <property type="entry name" value="AcylCoA_DH/ox_N"/>
</dbReference>
<evidence type="ECO:0000259" key="8">
    <source>
        <dbReference type="Pfam" id="PF00441"/>
    </source>
</evidence>
<keyword evidence="5 7" id="KW-0274">FAD</keyword>
<evidence type="ECO:0000256" key="6">
    <source>
        <dbReference type="ARBA" id="ARBA00023002"/>
    </source>
</evidence>
<keyword evidence="4 7" id="KW-0285">Flavoprotein</keyword>
<dbReference type="InterPro" id="IPR009075">
    <property type="entry name" value="AcylCo_DH/oxidase_C"/>
</dbReference>
<dbReference type="Gene3D" id="1.10.540.10">
    <property type="entry name" value="Acyl-CoA dehydrogenase/oxidase, N-terminal domain"/>
    <property type="match status" value="1"/>
</dbReference>
<dbReference type="GO" id="GO:0050660">
    <property type="term" value="F:flavin adenine dinucleotide binding"/>
    <property type="evidence" value="ECO:0007669"/>
    <property type="project" value="InterPro"/>
</dbReference>
<sequence length="408" mass="45254">MDYHDSERATELAERARRFMDEVVIPTEREYLGEGTVDESVIEDLRAEARERGVYCPQIGEEHGGMGESFRDVLPLFEEAGRSLLGAVAMRVDAPDEGNMHTIELVGTDEQKQEYLEPLVAGDIRSGFSMTEPRDGAGSDPKMISTTAEKEGDEWVINGHKWWTTQGDESDVLIVMARTNEENHPYQGCSLFLVPTDADGVDIVEPTPHLGQSMLPESHAEIAYDGVRVPEENLLGGLDMGFVHAQERLGPARLTHCMRFTGMATRALDVAKTYMEDREAFGSKLSEKQAKRYEIADMETRLHATRTMVRHAAGELDRGEEARVEVGMAKVYAANTAQEAIDLAVQCCGGAGISRKLPLADFYEAVRAFRIVDGADEVHRRVIARAAFDDEFDADELERLPTFGEPSV</sequence>
<comment type="similarity">
    <text evidence="2 7">Belongs to the acyl-CoA dehydrogenase family.</text>
</comment>
<dbReference type="Proteomes" id="UP000319894">
    <property type="component" value="Unassembled WGS sequence"/>
</dbReference>
<evidence type="ECO:0000256" key="3">
    <source>
        <dbReference type="ARBA" id="ARBA00011738"/>
    </source>
</evidence>
<evidence type="ECO:0000256" key="2">
    <source>
        <dbReference type="ARBA" id="ARBA00009347"/>
    </source>
</evidence>
<accession>A0A554NDG5</accession>
<dbReference type="InterPro" id="IPR037069">
    <property type="entry name" value="AcylCoA_DH/ox_N_sf"/>
</dbReference>
<dbReference type="InterPro" id="IPR050741">
    <property type="entry name" value="Acyl-CoA_dehydrogenase"/>
</dbReference>
<dbReference type="FunFam" id="2.40.110.10:FF:000002">
    <property type="entry name" value="Acyl-CoA dehydrogenase fadE12"/>
    <property type="match status" value="1"/>
</dbReference>
<protein>
    <submittedName>
        <fullName evidence="11">Acyl-CoA dehydrogenase</fullName>
    </submittedName>
</protein>
<proteinExistence type="inferred from homology"/>
<reference evidence="11 12" key="1">
    <citation type="submission" date="2018-06" db="EMBL/GenBank/DDBJ databases">
        <title>Natronomonas sp. F16-60 a new haloarchaeon isolated from a solar saltern of Isla Cristina, Huelva, Spain.</title>
        <authorList>
            <person name="Duran-Viseras A."/>
            <person name="Sanchez-Porro C."/>
            <person name="Ventosa A."/>
        </authorList>
    </citation>
    <scope>NUCLEOTIDE SEQUENCE [LARGE SCALE GENOMIC DNA]</scope>
    <source>
        <strain evidence="11 12">F16-60</strain>
    </source>
</reference>
<comment type="cofactor">
    <cofactor evidence="1 7">
        <name>FAD</name>
        <dbReference type="ChEBI" id="CHEBI:57692"/>
    </cofactor>
</comment>
<dbReference type="Pfam" id="PF02770">
    <property type="entry name" value="Acyl-CoA_dh_M"/>
    <property type="match status" value="1"/>
</dbReference>